<evidence type="ECO:0000256" key="9">
    <source>
        <dbReference type="PROSITE-ProRule" id="PRU10057"/>
    </source>
</evidence>
<evidence type="ECO:0000256" key="6">
    <source>
        <dbReference type="ARBA" id="ARBA00023277"/>
    </source>
</evidence>
<dbReference type="Gene3D" id="1.50.10.10">
    <property type="match status" value="1"/>
</dbReference>
<comment type="similarity">
    <text evidence="1 10 11">Belongs to the glycosyl hydrolase 9 (cellulase E) family.</text>
</comment>
<evidence type="ECO:0000259" key="14">
    <source>
        <dbReference type="Pfam" id="PF02018"/>
    </source>
</evidence>
<comment type="similarity">
    <text evidence="12">Belongs to the glycosyl hydrolase family 6.</text>
</comment>
<dbReference type="InterPro" id="IPR003305">
    <property type="entry name" value="CenC_carb-bd"/>
</dbReference>
<dbReference type="Pfam" id="PF02018">
    <property type="entry name" value="CBM_4_9"/>
    <property type="match status" value="1"/>
</dbReference>
<evidence type="ECO:0000256" key="10">
    <source>
        <dbReference type="PROSITE-ProRule" id="PRU10060"/>
    </source>
</evidence>
<reference evidence="17" key="1">
    <citation type="journal article" date="2019" name="Int. J. Syst. Evol. Microbiol.">
        <title>The Global Catalogue of Microorganisms (GCM) 10K type strain sequencing project: providing services to taxonomists for standard genome sequencing and annotation.</title>
        <authorList>
            <consortium name="The Broad Institute Genomics Platform"/>
            <consortium name="The Broad Institute Genome Sequencing Center for Infectious Disease"/>
            <person name="Wu L."/>
            <person name="Ma J."/>
        </authorList>
    </citation>
    <scope>NUCLEOTIDE SEQUENCE [LARGE SCALE GENOMIC DNA]</scope>
    <source>
        <strain evidence="17">JCM 16928</strain>
    </source>
</reference>
<dbReference type="SUPFAM" id="SSF51989">
    <property type="entry name" value="Glycosyl hydrolases family 6, cellulases"/>
    <property type="match status" value="1"/>
</dbReference>
<keyword evidence="6 10" id="KW-0119">Carbohydrate metabolism</keyword>
<evidence type="ECO:0000313" key="16">
    <source>
        <dbReference type="EMBL" id="GAA3558118.1"/>
    </source>
</evidence>
<dbReference type="SUPFAM" id="SSF49785">
    <property type="entry name" value="Galactose-binding domain-like"/>
    <property type="match status" value="1"/>
</dbReference>
<dbReference type="SUPFAM" id="SSF48208">
    <property type="entry name" value="Six-hairpin glycosidases"/>
    <property type="match status" value="1"/>
</dbReference>
<dbReference type="InterPro" id="IPR016288">
    <property type="entry name" value="Beta_cellobiohydrolase"/>
</dbReference>
<dbReference type="RefSeq" id="WP_344840753.1">
    <property type="nucleotide sequence ID" value="NZ_BAABAA010000003.1"/>
</dbReference>
<dbReference type="EC" id="3.2.1.4" evidence="11"/>
<comment type="catalytic activity">
    <reaction evidence="11">
        <text>Endohydrolysis of (1-&gt;4)-beta-D-glucosidic linkages in cellulose, lichenin and cereal beta-D-glucans.</text>
        <dbReference type="EC" id="3.2.1.4"/>
    </reaction>
</comment>
<dbReference type="GO" id="GO:0016787">
    <property type="term" value="F:hydrolase activity"/>
    <property type="evidence" value="ECO:0007669"/>
    <property type="project" value="UniProtKB-KW"/>
</dbReference>
<keyword evidence="8 10" id="KW-0624">Polysaccharide degradation</keyword>
<evidence type="ECO:0000256" key="4">
    <source>
        <dbReference type="ARBA" id="ARBA00023001"/>
    </source>
</evidence>
<evidence type="ECO:0000256" key="12">
    <source>
        <dbReference type="RuleBase" id="RU361186"/>
    </source>
</evidence>
<dbReference type="Pfam" id="PF02927">
    <property type="entry name" value="CelD_N"/>
    <property type="match status" value="1"/>
</dbReference>
<dbReference type="EC" id="3.2.1.-" evidence="12"/>
<feature type="signal peptide" evidence="11">
    <location>
        <begin position="1"/>
        <end position="23"/>
    </location>
</feature>
<feature type="domain" description="CBM-cenC" evidence="14">
    <location>
        <begin position="34"/>
        <end position="153"/>
    </location>
</feature>
<keyword evidence="17" id="KW-1185">Reference proteome</keyword>
<feature type="active site" description="Proton donor" evidence="9">
    <location>
        <position position="860"/>
    </location>
</feature>
<evidence type="ECO:0000256" key="8">
    <source>
        <dbReference type="ARBA" id="ARBA00023326"/>
    </source>
</evidence>
<dbReference type="InterPro" id="IPR033126">
    <property type="entry name" value="Glyco_hydro_9_Asp/Glu_AS"/>
</dbReference>
<evidence type="ECO:0000256" key="1">
    <source>
        <dbReference type="ARBA" id="ARBA00007072"/>
    </source>
</evidence>
<feature type="active site" evidence="10">
    <location>
        <position position="697"/>
    </location>
</feature>
<dbReference type="InterPro" id="IPR036434">
    <property type="entry name" value="Beta_cellobiohydrolase_sf"/>
</dbReference>
<dbReference type="CDD" id="cd02850">
    <property type="entry name" value="E_set_Cellulase_N"/>
    <property type="match status" value="1"/>
</dbReference>
<dbReference type="Gene3D" id="2.60.40.10">
    <property type="entry name" value="Immunoglobulins"/>
    <property type="match status" value="1"/>
</dbReference>
<evidence type="ECO:0000256" key="3">
    <source>
        <dbReference type="ARBA" id="ARBA00022801"/>
    </source>
</evidence>
<name>A0ABP6X2Y2_9ACTN</name>
<evidence type="ECO:0000313" key="17">
    <source>
        <dbReference type="Proteomes" id="UP001501222"/>
    </source>
</evidence>
<dbReference type="InterPro" id="IPR013783">
    <property type="entry name" value="Ig-like_fold"/>
</dbReference>
<dbReference type="InterPro" id="IPR001701">
    <property type="entry name" value="Glyco_hydro_9"/>
</dbReference>
<dbReference type="PANTHER" id="PTHR34876">
    <property type="match status" value="1"/>
</dbReference>
<keyword evidence="2 11" id="KW-0732">Signal</keyword>
<keyword evidence="5" id="KW-1015">Disulfide bond</keyword>
<gene>
    <name evidence="16" type="ORF">GCM10022235_27800</name>
</gene>
<accession>A0ABP6X2Y2</accession>
<feature type="chain" id="PRO_5044988998" description="Multifunctional fusion protein" evidence="11">
    <location>
        <begin position="24"/>
        <end position="1028"/>
    </location>
</feature>
<keyword evidence="7 10" id="KW-0326">Glycosidase</keyword>
<dbReference type="Pfam" id="PF01341">
    <property type="entry name" value="Glyco_hydro_6"/>
    <property type="match status" value="1"/>
</dbReference>
<evidence type="ECO:0000259" key="13">
    <source>
        <dbReference type="Pfam" id="PF00759"/>
    </source>
</evidence>
<sequence>MTTLTAFLLVPATLVPATLAVQAAAADGPQYERILNGNFDSGVKAPWWTSGNTPSTVTDGRLCAQVPGGTVNVWDSMIGQDDVPVENGQPYTLRFEASASLATTFRAVLQTSSKPTATVLNKTVNVTTGTQTFTFTGTSPTTSEHTQVSFQAGGGSTPYTLCLDNISLVGGVVPPGGVRDFGSPVRVNQLGYLQSGPKRATYVTDETSPLDWRLLDATDAVVAHGRTMPYGADAMSGTSVQLIDFKRYEGSGDGYRLAVGDQLSEPFAIGNNIYQSLSQDALEYFYNNRSGIPIEAQYVGAERARAAGHLGVAPNKGDTSVPCLPGTCTYSLDVRGGWYDAGDHGKYVVNGALAAWQLLDQYEQSGDVTLKIPEAGNTIPDLLDEAKWEIDFLLRMQAPSGLVHHKIHDEKWTGLPLRPDADPQQRYLYPVSTAATLNLAAVGARCARVYAQWDKALAGRCLTAAEKAWKAAVQNPAVYAPDGGEGGGAYDDTKVTDEFSWAAAELLTATGQQSYRKAITTRFDAAEGFSWRDTGGLADLALARVPRALPRAEYKAVVDRIARAAGVYLDDLHAQGYPNPYLPADGKYVWGSNSAVANNAMIMGLAYTLTDRSRYLEGALESLDYLLGRNAINQSYVTGYGERDSHNQHHRFWAKSLDPTLPSPAPGSLAGGPNSGLQDPVAQRGLQGCAPATCYLDNIGSYSTNEVAVNWNSALAWITAFADRQSHEQLNTQASPASRIDLTSGFYVNPDSTPKAWVDSHGSDSRAATITTNIASKPTAKWFGQPPSGTTIGAMVGGYVGAADNADKLPVLVAYNLPGRDACGGLSGGGAGSPAAYRSWISAFADSIGTRPAVVVIEPDALGDFECMTADQIAERNGMLAFATQQFHDRAPNTWAYLDAGNAGWVPAATMASRLQDAGIANARGFAVNVSNYYTTSASVTYADNVRSSLGTATPFVIDTSRNGNGSNGEWCNPAGRKLGTPAQTGGGAEMLLWVKVPGNSDGPCGIAPSTPAGQFDPDLAVRLINGS</sequence>
<feature type="domain" description="Glycoside hydrolase family 9" evidence="13">
    <location>
        <begin position="274"/>
        <end position="718"/>
    </location>
</feature>
<dbReference type="Pfam" id="PF00759">
    <property type="entry name" value="Glyco_hydro_9"/>
    <property type="match status" value="1"/>
</dbReference>
<organism evidence="16 17">
    <name type="scientific">Kribbella ginsengisoli</name>
    <dbReference type="NCBI Taxonomy" id="363865"/>
    <lineage>
        <taxon>Bacteria</taxon>
        <taxon>Bacillati</taxon>
        <taxon>Actinomycetota</taxon>
        <taxon>Actinomycetes</taxon>
        <taxon>Propionibacteriales</taxon>
        <taxon>Kribbellaceae</taxon>
        <taxon>Kribbella</taxon>
    </lineage>
</organism>
<feature type="domain" description="Cellulase Ig-like" evidence="15">
    <location>
        <begin position="182"/>
        <end position="262"/>
    </location>
</feature>
<protein>
    <recommendedName>
        <fullName evidence="11 12">Multifunctional fusion protein</fullName>
    </recommendedName>
    <domain>
        <recommendedName>
            <fullName evidence="11">Endoglucanase</fullName>
            <ecNumber evidence="11">3.2.1.4</ecNumber>
        </recommendedName>
    </domain>
    <domain>
        <recommendedName>
            <fullName evidence="12">Glucanase</fullName>
            <ecNumber evidence="12">3.2.1.-</ecNumber>
        </recommendedName>
    </domain>
</protein>
<dbReference type="InterPro" id="IPR004197">
    <property type="entry name" value="Cellulase_Ig-like"/>
</dbReference>
<dbReference type="InterPro" id="IPR014756">
    <property type="entry name" value="Ig_E-set"/>
</dbReference>
<dbReference type="EMBL" id="BAABAA010000003">
    <property type="protein sequence ID" value="GAA3558118.1"/>
    <property type="molecule type" value="Genomic_DNA"/>
</dbReference>
<comment type="caution">
    <text evidence="16">The sequence shown here is derived from an EMBL/GenBank/DDBJ whole genome shotgun (WGS) entry which is preliminary data.</text>
</comment>
<keyword evidence="3 10" id="KW-0378">Hydrolase</keyword>
<dbReference type="InterPro" id="IPR012341">
    <property type="entry name" value="6hp_glycosidase-like_sf"/>
</dbReference>
<dbReference type="InterPro" id="IPR008928">
    <property type="entry name" value="6-hairpin_glycosidase_sf"/>
</dbReference>
<feature type="active site" evidence="10">
    <location>
        <position position="706"/>
    </location>
</feature>
<keyword evidence="4 11" id="KW-0136">Cellulose degradation</keyword>
<dbReference type="PANTHER" id="PTHR34876:SF4">
    <property type="entry name" value="1,4-BETA-D-GLUCAN CELLOBIOHYDROLASE C-RELATED"/>
    <property type="match status" value="1"/>
</dbReference>
<dbReference type="Gene3D" id="2.60.120.260">
    <property type="entry name" value="Galactose-binding domain-like"/>
    <property type="match status" value="1"/>
</dbReference>
<evidence type="ECO:0000259" key="15">
    <source>
        <dbReference type="Pfam" id="PF02927"/>
    </source>
</evidence>
<evidence type="ECO:0000256" key="5">
    <source>
        <dbReference type="ARBA" id="ARBA00023157"/>
    </source>
</evidence>
<dbReference type="Proteomes" id="UP001501222">
    <property type="component" value="Unassembled WGS sequence"/>
</dbReference>
<dbReference type="PROSITE" id="PS00656">
    <property type="entry name" value="GLYCOSYL_HYDROL_F6_2"/>
    <property type="match status" value="1"/>
</dbReference>
<proteinExistence type="inferred from homology"/>
<dbReference type="InterPro" id="IPR001524">
    <property type="entry name" value="Glyco_hydro_6_CS"/>
</dbReference>
<evidence type="ECO:0000256" key="11">
    <source>
        <dbReference type="RuleBase" id="RU361166"/>
    </source>
</evidence>
<dbReference type="SUPFAM" id="SSF81296">
    <property type="entry name" value="E set domains"/>
    <property type="match status" value="1"/>
</dbReference>
<evidence type="ECO:0000256" key="2">
    <source>
        <dbReference type="ARBA" id="ARBA00022729"/>
    </source>
</evidence>
<evidence type="ECO:0000256" key="7">
    <source>
        <dbReference type="ARBA" id="ARBA00023295"/>
    </source>
</evidence>
<dbReference type="Gene3D" id="3.20.20.40">
    <property type="entry name" value="1, 4-beta cellobiohydrolase"/>
    <property type="match status" value="1"/>
</dbReference>
<dbReference type="InterPro" id="IPR008979">
    <property type="entry name" value="Galactose-bd-like_sf"/>
</dbReference>
<dbReference type="PRINTS" id="PR00733">
    <property type="entry name" value="GLHYDRLASE6"/>
</dbReference>
<dbReference type="PROSITE" id="PS00698">
    <property type="entry name" value="GH9_3"/>
    <property type="match status" value="1"/>
</dbReference>